<gene>
    <name evidence="3" type="ORF">HF086_013307</name>
</gene>
<dbReference type="Proteomes" id="UP000814243">
    <property type="component" value="Unassembled WGS sequence"/>
</dbReference>
<evidence type="ECO:0000256" key="1">
    <source>
        <dbReference type="ARBA" id="ARBA00010236"/>
    </source>
</evidence>
<feature type="transmembrane region" description="Helical" evidence="2">
    <location>
        <begin position="20"/>
        <end position="38"/>
    </location>
</feature>
<name>A0A922MRJ9_SPOEX</name>
<reference evidence="3" key="1">
    <citation type="journal article" date="2021" name="G3 (Bethesda)">
        <title>Genome and transcriptome analysis of the beet armyworm Spodoptera exigua reveals targets for pest control. .</title>
        <authorList>
            <person name="Simon S."/>
            <person name="Breeschoten T."/>
            <person name="Jansen H.J."/>
            <person name="Dirks R.P."/>
            <person name="Schranz M.E."/>
            <person name="Ros V.I.D."/>
        </authorList>
    </citation>
    <scope>NUCLEOTIDE SEQUENCE</scope>
    <source>
        <strain evidence="3">TB_SE_WUR_2020</strain>
    </source>
</reference>
<organism evidence="3 4">
    <name type="scientific">Spodoptera exigua</name>
    <name type="common">Beet armyworm</name>
    <name type="synonym">Noctua fulgens</name>
    <dbReference type="NCBI Taxonomy" id="7107"/>
    <lineage>
        <taxon>Eukaryota</taxon>
        <taxon>Metazoa</taxon>
        <taxon>Ecdysozoa</taxon>
        <taxon>Arthropoda</taxon>
        <taxon>Hexapoda</taxon>
        <taxon>Insecta</taxon>
        <taxon>Pterygota</taxon>
        <taxon>Neoptera</taxon>
        <taxon>Endopterygota</taxon>
        <taxon>Lepidoptera</taxon>
        <taxon>Glossata</taxon>
        <taxon>Ditrysia</taxon>
        <taxon>Noctuoidea</taxon>
        <taxon>Noctuidae</taxon>
        <taxon>Amphipyrinae</taxon>
        <taxon>Spodoptera</taxon>
    </lineage>
</organism>
<comment type="caution">
    <text evidence="3">The sequence shown here is derived from an EMBL/GenBank/DDBJ whole genome shotgun (WGS) entry which is preliminary data.</text>
</comment>
<dbReference type="InterPro" id="IPR027417">
    <property type="entry name" value="P-loop_NTPase"/>
</dbReference>
<keyword evidence="2" id="KW-1133">Transmembrane helix</keyword>
<dbReference type="AlphaFoldDB" id="A0A922MRJ9"/>
<evidence type="ECO:0000313" key="4">
    <source>
        <dbReference type="Proteomes" id="UP000814243"/>
    </source>
</evidence>
<keyword evidence="2" id="KW-0472">Membrane</keyword>
<dbReference type="InterPro" id="IPR051589">
    <property type="entry name" value="Sialate-O-sulfotransferase"/>
</dbReference>
<evidence type="ECO:0000256" key="2">
    <source>
        <dbReference type="SAM" id="Phobius"/>
    </source>
</evidence>
<accession>A0A922MRJ9</accession>
<dbReference type="PANTHER" id="PTHR45964">
    <property type="entry name" value="WSCD FAMILY MEMBER CG9164"/>
    <property type="match status" value="1"/>
</dbReference>
<protein>
    <recommendedName>
        <fullName evidence="5">Sulfotransferase domain-containing protein</fullName>
    </recommendedName>
</protein>
<dbReference type="PANTHER" id="PTHR45964:SF5">
    <property type="entry name" value="WSCD FAMILY MEMBER CG9164"/>
    <property type="match status" value="1"/>
</dbReference>
<evidence type="ECO:0008006" key="5">
    <source>
        <dbReference type="Google" id="ProtNLM"/>
    </source>
</evidence>
<evidence type="ECO:0000313" key="3">
    <source>
        <dbReference type="EMBL" id="KAH9641325.1"/>
    </source>
</evidence>
<sequence length="221" mass="25012">MFILTKIEITLAAMSRRSIFLLAAAVVMLYFSIILFMLSPLHGSRGGYYAGGYMNNFAFRHDPPVNWCSELKWRSPPSPDVVALVSYPGSGNTWLRYLLQQVTGVVTGSIYMDYGLRVHGFPAENVTDGSVLVVKTHAVPMDSDKFRSAILLIRNPRDAILADMNCAMANKEGIYRRKKKHQDFEPFTADMYKALDQVRNKVLSMVMDYKRKHDNPHVGKT</sequence>
<dbReference type="SUPFAM" id="SSF52540">
    <property type="entry name" value="P-loop containing nucleoside triphosphate hydrolases"/>
    <property type="match status" value="1"/>
</dbReference>
<proteinExistence type="inferred from homology"/>
<comment type="similarity">
    <text evidence="1">Belongs to the WSCD family.</text>
</comment>
<dbReference type="EMBL" id="JACEFF010000243">
    <property type="protein sequence ID" value="KAH9641325.1"/>
    <property type="molecule type" value="Genomic_DNA"/>
</dbReference>
<keyword evidence="2" id="KW-0812">Transmembrane</keyword>
<dbReference type="Gene3D" id="3.40.50.300">
    <property type="entry name" value="P-loop containing nucleotide triphosphate hydrolases"/>
    <property type="match status" value="1"/>
</dbReference>